<organism evidence="2 3">
    <name type="scientific">Rhizopus oryzae</name>
    <name type="common">Mucormycosis agent</name>
    <name type="synonym">Rhizopus arrhizus var. delemar</name>
    <dbReference type="NCBI Taxonomy" id="64495"/>
    <lineage>
        <taxon>Eukaryota</taxon>
        <taxon>Fungi</taxon>
        <taxon>Fungi incertae sedis</taxon>
        <taxon>Mucoromycota</taxon>
        <taxon>Mucoromycotina</taxon>
        <taxon>Mucoromycetes</taxon>
        <taxon>Mucorales</taxon>
        <taxon>Mucorineae</taxon>
        <taxon>Rhizopodaceae</taxon>
        <taxon>Rhizopus</taxon>
    </lineage>
</organism>
<proteinExistence type="predicted"/>
<protein>
    <submittedName>
        <fullName evidence="2">Uncharacterized protein</fullName>
    </submittedName>
</protein>
<dbReference type="OrthoDB" id="2289628at2759"/>
<sequence>MSITRTKEKLAEAISIYERLSQNIKNDSFISSLNDEDWAKHLRTLGHDAAKLIQLSRLLDNEDLIRVLSDKQKKLKRHKLWKKRVKKKARHQQLLTEKRSKQWVKEMEWKVITAKPVVEKFEKEDDKEAKAKIKELSKTLTKLTQLRDLRRKKLENKGHFFADDGNDFFNKVKEWNEQQQQQQQQQEREKEEEKGKKEIEQVKELVIDKQDKWKDMEIEKTAYAYWCESNQSADALLRIRRLWDQYIINDDVIDERDPRGKIPPTYVTPSPPANWVWATCLL</sequence>
<feature type="region of interest" description="Disordered" evidence="1">
    <location>
        <begin position="175"/>
        <end position="195"/>
    </location>
</feature>
<evidence type="ECO:0000256" key="1">
    <source>
        <dbReference type="SAM" id="MobiDB-lite"/>
    </source>
</evidence>
<name>A0A9P6XG53_RHIOR</name>
<evidence type="ECO:0000313" key="2">
    <source>
        <dbReference type="EMBL" id="KAG1312916.1"/>
    </source>
</evidence>
<gene>
    <name evidence="2" type="ORF">G6F64_002642</name>
</gene>
<dbReference type="EMBL" id="JAANQT010000236">
    <property type="protein sequence ID" value="KAG1312916.1"/>
    <property type="molecule type" value="Genomic_DNA"/>
</dbReference>
<dbReference type="AlphaFoldDB" id="A0A9P6XG53"/>
<dbReference type="Proteomes" id="UP000716291">
    <property type="component" value="Unassembled WGS sequence"/>
</dbReference>
<dbReference type="PANTHER" id="PTHR48190:SF2">
    <property type="entry name" value="PROGRAMMED CELL DEATH PROTEIN 7"/>
    <property type="match status" value="1"/>
</dbReference>
<dbReference type="Pfam" id="PF16021">
    <property type="entry name" value="PDCD7"/>
    <property type="match status" value="1"/>
</dbReference>
<dbReference type="InterPro" id="IPR031974">
    <property type="entry name" value="PDCD7"/>
</dbReference>
<accession>A0A9P6XG53</accession>
<evidence type="ECO:0000313" key="3">
    <source>
        <dbReference type="Proteomes" id="UP000716291"/>
    </source>
</evidence>
<keyword evidence="3" id="KW-1185">Reference proteome</keyword>
<feature type="compositionally biased region" description="Basic and acidic residues" evidence="1">
    <location>
        <begin position="186"/>
        <end position="195"/>
    </location>
</feature>
<comment type="caution">
    <text evidence="2">The sequence shown here is derived from an EMBL/GenBank/DDBJ whole genome shotgun (WGS) entry which is preliminary data.</text>
</comment>
<dbReference type="GO" id="GO:0005689">
    <property type="term" value="C:U12-type spliceosomal complex"/>
    <property type="evidence" value="ECO:0007669"/>
    <property type="project" value="TreeGrafter"/>
</dbReference>
<dbReference type="InterPro" id="IPR052831">
    <property type="entry name" value="Apoptosis_promoter"/>
</dbReference>
<reference evidence="2" key="1">
    <citation type="journal article" date="2020" name="Microb. Genom.">
        <title>Genetic diversity of clinical and environmental Mucorales isolates obtained from an investigation of mucormycosis cases among solid organ transplant recipients.</title>
        <authorList>
            <person name="Nguyen M.H."/>
            <person name="Kaul D."/>
            <person name="Muto C."/>
            <person name="Cheng S.J."/>
            <person name="Richter R.A."/>
            <person name="Bruno V.M."/>
            <person name="Liu G."/>
            <person name="Beyhan S."/>
            <person name="Sundermann A.J."/>
            <person name="Mounaud S."/>
            <person name="Pasculle A.W."/>
            <person name="Nierman W.C."/>
            <person name="Driscoll E."/>
            <person name="Cumbie R."/>
            <person name="Clancy C.J."/>
            <person name="Dupont C.L."/>
        </authorList>
    </citation>
    <scope>NUCLEOTIDE SEQUENCE</scope>
    <source>
        <strain evidence="2">GL11</strain>
    </source>
</reference>
<dbReference type="PANTHER" id="PTHR48190">
    <property type="entry name" value="PROGRAMMED CELL DEATH PROTEIN 7"/>
    <property type="match status" value="1"/>
</dbReference>